<evidence type="ECO:0000313" key="1">
    <source>
        <dbReference type="EMBL" id="KYC54823.1"/>
    </source>
</evidence>
<protein>
    <submittedName>
        <fullName evidence="2">Uncharacterized protein</fullName>
    </submittedName>
</protein>
<comment type="caution">
    <text evidence="2">The sequence shown here is derived from an EMBL/GenBank/DDBJ whole genome shotgun (WGS) entry which is preliminary data.</text>
</comment>
<evidence type="ECO:0000313" key="2">
    <source>
        <dbReference type="EMBL" id="KYC58639.1"/>
    </source>
</evidence>
<organism evidence="2">
    <name type="scientific">Candidatus Methanofastidiosum methylothiophilum</name>
    <dbReference type="NCBI Taxonomy" id="1705564"/>
    <lineage>
        <taxon>Archaea</taxon>
        <taxon>Methanobacteriati</taxon>
        <taxon>Methanobacteriota</taxon>
        <taxon>Stenosarchaea group</taxon>
        <taxon>Candidatus Methanofastidiosia</taxon>
        <taxon>Candidatus Methanofastidiosales</taxon>
        <taxon>Candidatus Methanofastidiosaceae</taxon>
        <taxon>Candidatus Methanofastidiosum</taxon>
    </lineage>
</organism>
<gene>
    <name evidence="1" type="ORF">AN188_00746</name>
    <name evidence="2" type="ORF">APG09_00114</name>
</gene>
<reference evidence="2 3" key="1">
    <citation type="journal article" date="2016" name="ISME J.">
        <title>Chasing the elusive Euryarchaeota class WSA2: genomes reveal a uniquely fastidious methyl-reducing methanogen.</title>
        <authorList>
            <person name="Nobu M.K."/>
            <person name="Narihiro T."/>
            <person name="Kuroda K."/>
            <person name="Mei R."/>
            <person name="Liu W.T."/>
        </authorList>
    </citation>
    <scope>NUCLEOTIDE SEQUENCE [LARGE SCALE GENOMIC DNA]</scope>
    <source>
        <strain evidence="1">ADurb1013_Bin02101</strain>
        <strain evidence="2">ADurb1213_Bin02801</strain>
    </source>
</reference>
<dbReference type="EMBL" id="LNJB01000007">
    <property type="protein sequence ID" value="KYC54823.1"/>
    <property type="molecule type" value="Genomic_DNA"/>
</dbReference>
<accession>A0A150JHX8</accession>
<dbReference type="Proteomes" id="UP000092420">
    <property type="component" value="Unassembled WGS sequence"/>
</dbReference>
<dbReference type="AlphaFoldDB" id="A0A150JN30"/>
<proteinExistence type="predicted"/>
<dbReference type="EMBL" id="LNJE01000001">
    <property type="protein sequence ID" value="KYC58639.1"/>
    <property type="molecule type" value="Genomic_DNA"/>
</dbReference>
<evidence type="ECO:0000313" key="3">
    <source>
        <dbReference type="Proteomes" id="UP000092420"/>
    </source>
</evidence>
<accession>A0A150JC57</accession>
<sequence>MRATDPQILEAIKSVLKKDTTIHSQKELFEKVKKKLSNNEEVQISAERIRRIAKKNGIRIQVHSRKGKEIKTCPFCNNEFQDILSEDLFGKSTVIGKLCKNCKFEIGVGRSPARYIFRK</sequence>
<name>A0A150JN30_9EURY</name>
<accession>A0A150JN30</accession>